<dbReference type="Proteomes" id="UP000559626">
    <property type="component" value="Unassembled WGS sequence"/>
</dbReference>
<dbReference type="AlphaFoldDB" id="A0A7Y0AIT3"/>
<dbReference type="SUPFAM" id="SSF53756">
    <property type="entry name" value="UDP-Glycosyltransferase/glycogen phosphorylase"/>
    <property type="match status" value="1"/>
</dbReference>
<organism evidence="2 3">
    <name type="scientific">Hymenobacter polaris</name>
    <dbReference type="NCBI Taxonomy" id="2682546"/>
    <lineage>
        <taxon>Bacteria</taxon>
        <taxon>Pseudomonadati</taxon>
        <taxon>Bacteroidota</taxon>
        <taxon>Cytophagia</taxon>
        <taxon>Cytophagales</taxon>
        <taxon>Hymenobacteraceae</taxon>
        <taxon>Hymenobacter</taxon>
    </lineage>
</organism>
<dbReference type="EMBL" id="JABBGH010000005">
    <property type="protein sequence ID" value="NML68064.1"/>
    <property type="molecule type" value="Genomic_DNA"/>
</dbReference>
<protein>
    <submittedName>
        <fullName evidence="2">Glycosyltransferase family 4 protein</fullName>
    </submittedName>
</protein>
<dbReference type="PANTHER" id="PTHR12526:SF630">
    <property type="entry name" value="GLYCOSYLTRANSFERASE"/>
    <property type="match status" value="1"/>
</dbReference>
<reference evidence="2 3" key="1">
    <citation type="submission" date="2020-04" db="EMBL/GenBank/DDBJ databases">
        <title>Hymenobacter polaris sp. nov., isolated from Arctic soil.</title>
        <authorList>
            <person name="Dahal R.H."/>
        </authorList>
    </citation>
    <scope>NUCLEOTIDE SEQUENCE [LARGE SCALE GENOMIC DNA]</scope>
    <source>
        <strain evidence="2 3">RP-2-7</strain>
    </source>
</reference>
<evidence type="ECO:0000259" key="1">
    <source>
        <dbReference type="Pfam" id="PF13439"/>
    </source>
</evidence>
<dbReference type="Pfam" id="PF13439">
    <property type="entry name" value="Glyco_transf_4"/>
    <property type="match status" value="1"/>
</dbReference>
<evidence type="ECO:0000313" key="2">
    <source>
        <dbReference type="EMBL" id="NML68064.1"/>
    </source>
</evidence>
<dbReference type="Gene3D" id="3.40.50.2000">
    <property type="entry name" value="Glycogen Phosphorylase B"/>
    <property type="match status" value="2"/>
</dbReference>
<comment type="caution">
    <text evidence="2">The sequence shown here is derived from an EMBL/GenBank/DDBJ whole genome shotgun (WGS) entry which is preliminary data.</text>
</comment>
<dbReference type="CDD" id="cd03801">
    <property type="entry name" value="GT4_PimA-like"/>
    <property type="match status" value="1"/>
</dbReference>
<dbReference type="InterPro" id="IPR028098">
    <property type="entry name" value="Glyco_trans_4-like_N"/>
</dbReference>
<sequence>MNILVATFCLDKAGSHVLALALASELAKKHNVYFFNQNEQLVDPGMVQQYLSPAVRLVAMDRYPLFNAIAWKLNALGQKLGFKTSIHERAKTWLGRYAIWRYRIDVLHSHEPMVAKSRITKLVQLTGVPTVVTDHQGYSMLIKVGEFSYVPSANLARAVVGVSQYTADLFTGKLVEVPTEAERRAGEKILATDYQNEYENARQAAPAPRLPITTRVEVIYNGVPRYVPVGEEPVPLPIPAGSFVFGMVGRGNQQKGWGDALAAYVRVKARFPNRRFAFIAMGDGPYLRTLRAEYEVQYPDIYFLGNVQTPHPYMRQCQVGLFPSWFSEAQPISIIEFFENGVPVIASPLGGIPEMVCPPTGQVAGHLLAMNPDATPRRDDLVAAMSAYVENPDLLTQHRAAACELRATYDVAACAAQYEQLFQEIIN</sequence>
<accession>A0A7Y0AIT3</accession>
<gene>
    <name evidence="2" type="ORF">HHL22_22935</name>
</gene>
<dbReference type="Pfam" id="PF13692">
    <property type="entry name" value="Glyco_trans_1_4"/>
    <property type="match status" value="1"/>
</dbReference>
<dbReference type="RefSeq" id="WP_169533769.1">
    <property type="nucleotide sequence ID" value="NZ_JABBGH010000005.1"/>
</dbReference>
<evidence type="ECO:0000313" key="3">
    <source>
        <dbReference type="Proteomes" id="UP000559626"/>
    </source>
</evidence>
<name>A0A7Y0AIT3_9BACT</name>
<dbReference type="PANTHER" id="PTHR12526">
    <property type="entry name" value="GLYCOSYLTRANSFERASE"/>
    <property type="match status" value="1"/>
</dbReference>
<feature type="domain" description="Glycosyltransferase subfamily 4-like N-terminal" evidence="1">
    <location>
        <begin position="14"/>
        <end position="170"/>
    </location>
</feature>
<keyword evidence="2" id="KW-0808">Transferase</keyword>
<dbReference type="GO" id="GO:0016757">
    <property type="term" value="F:glycosyltransferase activity"/>
    <property type="evidence" value="ECO:0007669"/>
    <property type="project" value="UniProtKB-ARBA"/>
</dbReference>
<proteinExistence type="predicted"/>
<keyword evidence="3" id="KW-1185">Reference proteome</keyword>